<dbReference type="GO" id="GO:0046872">
    <property type="term" value="F:metal ion binding"/>
    <property type="evidence" value="ECO:0007669"/>
    <property type="project" value="UniProtKB-KW"/>
</dbReference>
<feature type="active site" description="Proton donor" evidence="3">
    <location>
        <position position="439"/>
    </location>
</feature>
<feature type="binding site" evidence="5">
    <location>
        <position position="591"/>
    </location>
    <ligand>
        <name>Zn(2+)</name>
        <dbReference type="ChEBI" id="CHEBI:29105"/>
        <label>1</label>
    </ligand>
</feature>
<dbReference type="Proteomes" id="UP001162131">
    <property type="component" value="Unassembled WGS sequence"/>
</dbReference>
<evidence type="ECO:0000256" key="5">
    <source>
        <dbReference type="PIRSR" id="PIRSR623088-3"/>
    </source>
</evidence>
<feature type="domain" description="PDEase" evidence="8">
    <location>
        <begin position="363"/>
        <end position="688"/>
    </location>
</feature>
<feature type="binding site" evidence="4">
    <location>
        <begin position="439"/>
        <end position="443"/>
    </location>
    <ligand>
        <name>AMP</name>
        <dbReference type="ChEBI" id="CHEBI:456215"/>
    </ligand>
</feature>
<dbReference type="InterPro" id="IPR036971">
    <property type="entry name" value="PDEase_catalytic_dom_sf"/>
</dbReference>
<protein>
    <recommendedName>
        <fullName evidence="6">Phosphodiesterase</fullName>
        <ecNumber evidence="6">3.1.4.-</ecNumber>
    </recommendedName>
</protein>
<keyword evidence="2 6" id="KW-0378">Hydrolase</keyword>
<keyword evidence="7" id="KW-0472">Membrane</keyword>
<evidence type="ECO:0000259" key="8">
    <source>
        <dbReference type="PROSITE" id="PS51845"/>
    </source>
</evidence>
<evidence type="ECO:0000313" key="10">
    <source>
        <dbReference type="Proteomes" id="UP001162131"/>
    </source>
</evidence>
<feature type="transmembrane region" description="Helical" evidence="7">
    <location>
        <begin position="98"/>
        <end position="122"/>
    </location>
</feature>
<keyword evidence="7" id="KW-0812">Transmembrane</keyword>
<feature type="transmembrane region" description="Helical" evidence="7">
    <location>
        <begin position="191"/>
        <end position="208"/>
    </location>
</feature>
<feature type="transmembrane region" description="Helical" evidence="7">
    <location>
        <begin position="134"/>
        <end position="154"/>
    </location>
</feature>
<feature type="binding site" evidence="5">
    <location>
        <position position="479"/>
    </location>
    <ligand>
        <name>Zn(2+)</name>
        <dbReference type="ChEBI" id="CHEBI:29105"/>
        <label>1</label>
    </ligand>
</feature>
<feature type="binding site" evidence="5">
    <location>
        <position position="480"/>
    </location>
    <ligand>
        <name>Zn(2+)</name>
        <dbReference type="ChEBI" id="CHEBI:29105"/>
        <label>2</label>
    </ligand>
</feature>
<dbReference type="PROSITE" id="PS51845">
    <property type="entry name" value="PDEASE_I_2"/>
    <property type="match status" value="1"/>
</dbReference>
<name>A0AAU9J1K3_9CILI</name>
<dbReference type="Gene3D" id="1.10.1300.10">
    <property type="entry name" value="3'5'-cyclic nucleotide phosphodiesterase, catalytic domain"/>
    <property type="match status" value="1"/>
</dbReference>
<dbReference type="InterPro" id="IPR023088">
    <property type="entry name" value="PDEase"/>
</dbReference>
<dbReference type="SUPFAM" id="SSF109604">
    <property type="entry name" value="HD-domain/PDEase-like"/>
    <property type="match status" value="1"/>
</dbReference>
<dbReference type="PANTHER" id="PTHR11347">
    <property type="entry name" value="CYCLIC NUCLEOTIDE PHOSPHODIESTERASE"/>
    <property type="match status" value="1"/>
</dbReference>
<accession>A0AAU9J1K3</accession>
<dbReference type="GO" id="GO:0004114">
    <property type="term" value="F:3',5'-cyclic-nucleotide phosphodiesterase activity"/>
    <property type="evidence" value="ECO:0007669"/>
    <property type="project" value="InterPro"/>
</dbReference>
<dbReference type="PROSITE" id="PS00126">
    <property type="entry name" value="PDEASE_I_1"/>
    <property type="match status" value="1"/>
</dbReference>
<feature type="binding site" evidence="4">
    <location>
        <position position="591"/>
    </location>
    <ligand>
        <name>AMP</name>
        <dbReference type="ChEBI" id="CHEBI:456215"/>
    </ligand>
</feature>
<dbReference type="GO" id="GO:0007165">
    <property type="term" value="P:signal transduction"/>
    <property type="evidence" value="ECO:0007669"/>
    <property type="project" value="InterPro"/>
</dbReference>
<evidence type="ECO:0000256" key="3">
    <source>
        <dbReference type="PIRSR" id="PIRSR623088-1"/>
    </source>
</evidence>
<organism evidence="9 10">
    <name type="scientific">Blepharisma stoltei</name>
    <dbReference type="NCBI Taxonomy" id="1481888"/>
    <lineage>
        <taxon>Eukaryota</taxon>
        <taxon>Sar</taxon>
        <taxon>Alveolata</taxon>
        <taxon>Ciliophora</taxon>
        <taxon>Postciliodesmatophora</taxon>
        <taxon>Heterotrichea</taxon>
        <taxon>Heterotrichida</taxon>
        <taxon>Blepharismidae</taxon>
        <taxon>Blepharisma</taxon>
    </lineage>
</organism>
<feature type="transmembrane region" description="Helical" evidence="7">
    <location>
        <begin position="73"/>
        <end position="92"/>
    </location>
</feature>
<feature type="binding site" evidence="4">
    <location>
        <position position="480"/>
    </location>
    <ligand>
        <name>AMP</name>
        <dbReference type="ChEBI" id="CHEBI:456215"/>
    </ligand>
</feature>
<dbReference type="InterPro" id="IPR002073">
    <property type="entry name" value="PDEase_catalytic_dom"/>
</dbReference>
<dbReference type="EC" id="3.1.4.-" evidence="6"/>
<comment type="similarity">
    <text evidence="6">Belongs to the cyclic nucleotide phosphodiesterase family.</text>
</comment>
<dbReference type="InterPro" id="IPR023174">
    <property type="entry name" value="PDEase_CS"/>
</dbReference>
<gene>
    <name evidence="9" type="ORF">BSTOLATCC_MIC11501</name>
</gene>
<evidence type="ECO:0000256" key="4">
    <source>
        <dbReference type="PIRSR" id="PIRSR623088-2"/>
    </source>
</evidence>
<keyword evidence="7" id="KW-1133">Transmembrane helix</keyword>
<feature type="binding site" evidence="5">
    <location>
        <position position="443"/>
    </location>
    <ligand>
        <name>Zn(2+)</name>
        <dbReference type="ChEBI" id="CHEBI:29105"/>
        <label>1</label>
    </ligand>
</feature>
<feature type="transmembrane region" description="Helical" evidence="7">
    <location>
        <begin position="166"/>
        <end position="184"/>
    </location>
</feature>
<reference evidence="9" key="1">
    <citation type="submission" date="2021-09" db="EMBL/GenBank/DDBJ databases">
        <authorList>
            <consortium name="AG Swart"/>
            <person name="Singh M."/>
            <person name="Singh A."/>
            <person name="Seah K."/>
            <person name="Emmerich C."/>
        </authorList>
    </citation>
    <scope>NUCLEOTIDE SEQUENCE</scope>
    <source>
        <strain evidence="9">ATCC30299</strain>
    </source>
</reference>
<dbReference type="AlphaFoldDB" id="A0AAU9J1K3"/>
<evidence type="ECO:0000256" key="6">
    <source>
        <dbReference type="RuleBase" id="RU363067"/>
    </source>
</evidence>
<keyword evidence="10" id="KW-1185">Reference proteome</keyword>
<sequence>MTKIGIGRTTTQEGYPLSATDMPLKDELLSQITIGRFLKFSNDSIEMMYQNLIVNWNRYPEKITKSFKQDLRLYLYSYYLLSIVYLILYIVATSDHDSGNISACTIGLMAGHMLFSTIMYFLSFYTDLFRSLRASALILTYLIIAAILIINNQPIQELIFDEKMDHYMSCMLGLLILLSVSSSIIHTNLSWFFIINSLIAIFYLIIHLCSDQSISTTFFEFSIYISRVFIESKKFYLHEIISREKFLAFKRNGEDHISSSEPQTEIEEIMGYLKESIECTKLLSQSVIPTRSKIGRVQELLNKVIDIIRSKSNIYKVSIDAITKNLDEDDRVFIKETTNDSQPIAKLRSKIKIRKTDEIITIHKAYNTDELIGVLKQIGKNWNFDMFFVRECTQNQPLSTMGRYCIKKYTLDETLNINDEVFMNYFYELEMRYKDNPYHNSTHAADVLASAMFMINRSLLADLLSDFDLLATIIASLGHDVAHPGFTNRFLINNKDILAINYNDYSVLEMMHCSTTFQIMQEDHSNILVSLDFDHYLAVRKLIIEMILSTDMSKHWDFLAQFKAKTLTGPKNIDKLEQRVDVLKLVIKSADVGHAAKTRDLHLKWSRLVCEEFFAQGDIEKSKNQQVSMYCDRETTDIPKSQAGFIRNIVLPLYEVLAGYFASPYIDESCLEQVKVNLLTWEYEMGRNRVKTLTQPGESIGDTDNMAAETPRYRRVGTQIMKIDPDTISWLQKKYQAS</sequence>
<dbReference type="Pfam" id="PF00233">
    <property type="entry name" value="PDEase_I"/>
    <property type="match status" value="1"/>
</dbReference>
<comment type="cofactor">
    <cofactor evidence="6">
        <name>a divalent metal cation</name>
        <dbReference type="ChEBI" id="CHEBI:60240"/>
    </cofactor>
    <text evidence="6">Binds 2 divalent metal cations per subunit. Site 1 may preferentially bind zinc ions, while site 2 has a preference for magnesium and/or manganese ions.</text>
</comment>
<dbReference type="EMBL" id="CAJZBQ010000012">
    <property type="protein sequence ID" value="CAG9314499.1"/>
    <property type="molecule type" value="Genomic_DNA"/>
</dbReference>
<feature type="binding site" evidence="4">
    <location>
        <position position="642"/>
    </location>
    <ligand>
        <name>AMP</name>
        <dbReference type="ChEBI" id="CHEBI:456215"/>
    </ligand>
</feature>
<evidence type="ECO:0000256" key="1">
    <source>
        <dbReference type="ARBA" id="ARBA00022723"/>
    </source>
</evidence>
<keyword evidence="1 5" id="KW-0479">Metal-binding</keyword>
<evidence type="ECO:0000256" key="7">
    <source>
        <dbReference type="SAM" id="Phobius"/>
    </source>
</evidence>
<dbReference type="PRINTS" id="PR00387">
    <property type="entry name" value="PDIESTERASE1"/>
</dbReference>
<feature type="binding site" evidence="5">
    <location>
        <position position="480"/>
    </location>
    <ligand>
        <name>Zn(2+)</name>
        <dbReference type="ChEBI" id="CHEBI:29105"/>
        <label>1</label>
    </ligand>
</feature>
<comment type="caution">
    <text evidence="9">The sequence shown here is derived from an EMBL/GenBank/DDBJ whole genome shotgun (WGS) entry which is preliminary data.</text>
</comment>
<proteinExistence type="inferred from homology"/>
<evidence type="ECO:0000313" key="9">
    <source>
        <dbReference type="EMBL" id="CAG9314499.1"/>
    </source>
</evidence>
<evidence type="ECO:0000256" key="2">
    <source>
        <dbReference type="ARBA" id="ARBA00022801"/>
    </source>
</evidence>